<sequence>MEIKNLYSILQEIKNTNSKIGKENILRAHKDNKLLQETLKFLFDDLIVTGLSKGKISKPINLISVENANLLDLYEYLKINNSGKDKDIAYTKGVISQFKKEYGDEIAAMIKGIIIKDYPIGISKVTVNKVFGKGFIFKFDVRKGSKFEGELKPNTIYAQSVKLDGHRCIALIDESGVTLRGRSGKEYKGLVEIEQILISLYKMMKVPIMLDGELLLKDPENNHKSDELFSKTSQVLRTKGDKTNIEYILFDQMPLEEFMNGKSKVTFIERREGLEYLCDIINNELIKPVEILYIGNDIQCINEIQKDVELNGYEGTMLDDINALYETKRTKALLKYKTFYTMDLKVIGLEEHRRGNKLGSLICEYKNGTVKVGSGFTDNLRKLYWDNPHMVQGKIAEIGYFELSKDQNGNQSLRFPTFKQIRDDKEEISYH</sequence>
<keyword evidence="2" id="KW-1185">Reference proteome</keyword>
<dbReference type="EMBL" id="CP171742">
    <property type="protein sequence ID" value="XKR69605.1"/>
    <property type="molecule type" value="Genomic_DNA"/>
</dbReference>
<gene>
    <name evidence="1" type="ORF">QUC96_001780</name>
</gene>
<evidence type="ECO:0000313" key="1">
    <source>
        <dbReference type="EMBL" id="XKR69605.1"/>
    </source>
</evidence>
<proteinExistence type="predicted"/>
<accession>A0ACD5FNS4</accession>
<dbReference type="Proteomes" id="UP001234913">
    <property type="component" value="Chromosome"/>
</dbReference>
<reference evidence="1" key="1">
    <citation type="submission" date="2024-09" db="EMBL/GenBank/DDBJ databases">
        <authorList>
            <person name="Gagne-Thivierge C."/>
        </authorList>
    </citation>
    <scope>NUCLEOTIDE SEQUENCE</scope>
    <source>
        <strain evidence="1">SC310</strain>
    </source>
</reference>
<organism evidence="1 2">
    <name type="scientific">Staphylococcus hyicus</name>
    <dbReference type="NCBI Taxonomy" id="1284"/>
    <lineage>
        <taxon>Bacteria</taxon>
        <taxon>Bacillati</taxon>
        <taxon>Bacillota</taxon>
        <taxon>Bacilli</taxon>
        <taxon>Bacillales</taxon>
        <taxon>Staphylococcaceae</taxon>
        <taxon>Staphylococcus</taxon>
    </lineage>
</organism>
<evidence type="ECO:0000313" key="2">
    <source>
        <dbReference type="Proteomes" id="UP001234913"/>
    </source>
</evidence>
<keyword evidence="1" id="KW-0436">Ligase</keyword>
<name>A0ACD5FNS4_STAHY</name>
<protein>
    <submittedName>
        <fullName evidence="1">ATP-dependent DNA ligase</fullName>
    </submittedName>
</protein>